<evidence type="ECO:0000313" key="4">
    <source>
        <dbReference type="Proteomes" id="UP000094020"/>
    </source>
</evidence>
<dbReference type="OrthoDB" id="630895at2759"/>
<name>A0A1B9IBH8_9TREE</name>
<dbReference type="AlphaFoldDB" id="A0A1B9IBH8"/>
<feature type="domain" description="N-acetyltransferase" evidence="1">
    <location>
        <begin position="59"/>
        <end position="209"/>
    </location>
</feature>
<dbReference type="EMBL" id="KI894007">
    <property type="protein sequence ID" value="OCF52747.1"/>
    <property type="molecule type" value="Genomic_DNA"/>
</dbReference>
<dbReference type="RefSeq" id="XP_019013966.1">
    <property type="nucleotide sequence ID" value="XM_019151828.1"/>
</dbReference>
<dbReference type="KEGG" id="kpin:30168412"/>
<reference evidence="3" key="4">
    <citation type="submission" date="2024-02" db="EMBL/GenBank/DDBJ databases">
        <title>Comparative genomics of Cryptococcus and Kwoniella reveals pathogenesis evolution and contrasting modes of karyotype evolution via chromosome fusion or intercentromeric recombination.</title>
        <authorList>
            <person name="Coelho M.A."/>
            <person name="David-Palma M."/>
            <person name="Shea T."/>
            <person name="Bowers K."/>
            <person name="McGinley-Smith S."/>
            <person name="Mohammad A.W."/>
            <person name="Gnirke A."/>
            <person name="Yurkov A.M."/>
            <person name="Nowrousian M."/>
            <person name="Sun S."/>
            <person name="Cuomo C.A."/>
            <person name="Heitman J."/>
        </authorList>
    </citation>
    <scope>NUCLEOTIDE SEQUENCE</scope>
    <source>
        <strain evidence="3">CBS 10737</strain>
    </source>
</reference>
<reference evidence="3" key="2">
    <citation type="submission" date="2013-07" db="EMBL/GenBank/DDBJ databases">
        <authorList>
            <consortium name="The Broad Institute Genome Sequencing Platform"/>
            <person name="Cuomo C."/>
            <person name="Litvintseva A."/>
            <person name="Chen Y."/>
            <person name="Heitman J."/>
            <person name="Sun S."/>
            <person name="Springer D."/>
            <person name="Dromer F."/>
            <person name="Young S.K."/>
            <person name="Zeng Q."/>
            <person name="Gargeya S."/>
            <person name="Fitzgerald M."/>
            <person name="Abouelleil A."/>
            <person name="Alvarado L."/>
            <person name="Berlin A.M."/>
            <person name="Chapman S.B."/>
            <person name="Dewar J."/>
            <person name="Goldberg J."/>
            <person name="Griggs A."/>
            <person name="Gujja S."/>
            <person name="Hansen M."/>
            <person name="Howarth C."/>
            <person name="Imamovic A."/>
            <person name="Larimer J."/>
            <person name="McCowan C."/>
            <person name="Murphy C."/>
            <person name="Pearson M."/>
            <person name="Priest M."/>
            <person name="Roberts A."/>
            <person name="Saif S."/>
            <person name="Shea T."/>
            <person name="Sykes S."/>
            <person name="Wortman J."/>
            <person name="Nusbaum C."/>
            <person name="Birren B."/>
        </authorList>
    </citation>
    <scope>NUCLEOTIDE SEQUENCE</scope>
    <source>
        <strain evidence="3">CBS 10737</strain>
    </source>
</reference>
<dbReference type="GeneID" id="30168412"/>
<proteinExistence type="predicted"/>
<dbReference type="GO" id="GO:0016747">
    <property type="term" value="F:acyltransferase activity, transferring groups other than amino-acyl groups"/>
    <property type="evidence" value="ECO:0007669"/>
    <property type="project" value="InterPro"/>
</dbReference>
<dbReference type="Gene3D" id="3.40.630.30">
    <property type="match status" value="1"/>
</dbReference>
<protein>
    <recommendedName>
        <fullName evidence="1">N-acetyltransferase domain-containing protein</fullName>
    </recommendedName>
</protein>
<dbReference type="PROSITE" id="PS51186">
    <property type="entry name" value="GNAT"/>
    <property type="match status" value="1"/>
</dbReference>
<dbReference type="Pfam" id="PF13302">
    <property type="entry name" value="Acetyltransf_3"/>
    <property type="match status" value="1"/>
</dbReference>
<accession>A0A1B9IBH8</accession>
<reference evidence="2" key="3">
    <citation type="submission" date="2016-07" db="EMBL/GenBank/DDBJ databases">
        <title>Evolution of pathogenesis and genome organization in the Tremellales.</title>
        <authorList>
            <person name="Cuomo C."/>
            <person name="Litvintseva A."/>
            <person name="Heitman J."/>
            <person name="Chen Y."/>
            <person name="Sun S."/>
            <person name="Springer D."/>
            <person name="Dromer F."/>
            <person name="Young S."/>
            <person name="Zeng Q."/>
            <person name="Chapman S."/>
            <person name="Gujja S."/>
            <person name="Saif S."/>
            <person name="Birren B."/>
        </authorList>
    </citation>
    <scope>NUCLEOTIDE SEQUENCE</scope>
    <source>
        <strain evidence="2">CBS 10737</strain>
    </source>
</reference>
<evidence type="ECO:0000313" key="3">
    <source>
        <dbReference type="EMBL" id="WWC67372.1"/>
    </source>
</evidence>
<keyword evidence="4" id="KW-1185">Reference proteome</keyword>
<evidence type="ECO:0000259" key="1">
    <source>
        <dbReference type="PROSITE" id="PS51186"/>
    </source>
</evidence>
<dbReference type="EMBL" id="CP144519">
    <property type="protein sequence ID" value="WWC67372.1"/>
    <property type="molecule type" value="Genomic_DNA"/>
</dbReference>
<dbReference type="CDD" id="cd04301">
    <property type="entry name" value="NAT_SF"/>
    <property type="match status" value="1"/>
</dbReference>
<dbReference type="InterPro" id="IPR000182">
    <property type="entry name" value="GNAT_dom"/>
</dbReference>
<evidence type="ECO:0000313" key="2">
    <source>
        <dbReference type="EMBL" id="OCF52747.1"/>
    </source>
</evidence>
<dbReference type="STRING" id="1296096.A0A1B9IBH8"/>
<gene>
    <name evidence="2" type="ORF">I206_00043</name>
    <name evidence="3" type="ORF">I206_101280</name>
</gene>
<organism evidence="2">
    <name type="scientific">Kwoniella pini CBS 10737</name>
    <dbReference type="NCBI Taxonomy" id="1296096"/>
    <lineage>
        <taxon>Eukaryota</taxon>
        <taxon>Fungi</taxon>
        <taxon>Dikarya</taxon>
        <taxon>Basidiomycota</taxon>
        <taxon>Agaricomycotina</taxon>
        <taxon>Tremellomycetes</taxon>
        <taxon>Tremellales</taxon>
        <taxon>Cryptococcaceae</taxon>
        <taxon>Kwoniella</taxon>
    </lineage>
</organism>
<dbReference type="PANTHER" id="PTHR43792">
    <property type="entry name" value="GNAT FAMILY, PUTATIVE (AFU_ORTHOLOGUE AFUA_3G00765)-RELATED-RELATED"/>
    <property type="match status" value="1"/>
</dbReference>
<sequence>MPSHSLIQDGPNGPYIQLPNHNLKLTLWQETDVNDAVALFNHPDIGRWSITRPYPYTTQDYKYISSAIPSLEKLALSLINESSPDLKSISTAPIFPLSALRNNKGKVVGFCSIGYSQKEKGSWEIAYDLHPDLQRKGIATVMVKSILDFVKGLGVERVIAFVESTNIPSASLLRRCNFTFVEHKSQNWAEENGCGSRLLNWYEIILQLEPIPVK</sequence>
<dbReference type="SUPFAM" id="SSF55729">
    <property type="entry name" value="Acyl-CoA N-acyltransferases (Nat)"/>
    <property type="match status" value="1"/>
</dbReference>
<reference evidence="2" key="1">
    <citation type="submission" date="2013-07" db="EMBL/GenBank/DDBJ databases">
        <title>The Genome Sequence of Cryptococcus pinus CBS10737.</title>
        <authorList>
            <consortium name="The Broad Institute Genome Sequencing Platform"/>
            <person name="Cuomo C."/>
            <person name="Litvintseva A."/>
            <person name="Chen Y."/>
            <person name="Heitman J."/>
            <person name="Sun S."/>
            <person name="Springer D."/>
            <person name="Dromer F."/>
            <person name="Young S.K."/>
            <person name="Zeng Q."/>
            <person name="Gargeya S."/>
            <person name="Fitzgerald M."/>
            <person name="Abouelleil A."/>
            <person name="Alvarado L."/>
            <person name="Berlin A.M."/>
            <person name="Chapman S.B."/>
            <person name="Dewar J."/>
            <person name="Goldberg J."/>
            <person name="Griggs A."/>
            <person name="Gujja S."/>
            <person name="Hansen M."/>
            <person name="Howarth C."/>
            <person name="Imamovic A."/>
            <person name="Larimer J."/>
            <person name="McCowan C."/>
            <person name="Murphy C."/>
            <person name="Pearson M."/>
            <person name="Priest M."/>
            <person name="Roberts A."/>
            <person name="Saif S."/>
            <person name="Shea T."/>
            <person name="Sykes S."/>
            <person name="Wortman J."/>
            <person name="Nusbaum C."/>
            <person name="Birren B."/>
        </authorList>
    </citation>
    <scope>NUCLEOTIDE SEQUENCE [LARGE SCALE GENOMIC DNA]</scope>
    <source>
        <strain evidence="2">CBS 10737</strain>
    </source>
</reference>
<dbReference type="PANTHER" id="PTHR43792:SF16">
    <property type="entry name" value="N-ACETYLTRANSFERASE DOMAIN-CONTAINING PROTEIN"/>
    <property type="match status" value="1"/>
</dbReference>
<dbReference type="InterPro" id="IPR016181">
    <property type="entry name" value="Acyl_CoA_acyltransferase"/>
</dbReference>
<dbReference type="Proteomes" id="UP000094020">
    <property type="component" value="Chromosome 1"/>
</dbReference>
<dbReference type="InterPro" id="IPR051531">
    <property type="entry name" value="N-acetyltransferase"/>
</dbReference>